<evidence type="ECO:0000313" key="4">
    <source>
        <dbReference type="EMBL" id="MFC6152666.1"/>
    </source>
</evidence>
<reference evidence="5" key="1">
    <citation type="journal article" date="2019" name="Int. J. Syst. Evol. Microbiol.">
        <title>The Global Catalogue of Microorganisms (GCM) 10K type strain sequencing project: providing services to taxonomists for standard genome sequencing and annotation.</title>
        <authorList>
            <consortium name="The Broad Institute Genomics Platform"/>
            <consortium name="The Broad Institute Genome Sequencing Center for Infectious Disease"/>
            <person name="Wu L."/>
            <person name="Ma J."/>
        </authorList>
    </citation>
    <scope>NUCLEOTIDE SEQUENCE [LARGE SCALE GENOMIC DNA]</scope>
    <source>
        <strain evidence="5">DFY28</strain>
    </source>
</reference>
<evidence type="ECO:0000313" key="5">
    <source>
        <dbReference type="Proteomes" id="UP001596098"/>
    </source>
</evidence>
<gene>
    <name evidence="4" type="ORF">ACFPWU_03170</name>
</gene>
<dbReference type="Gene3D" id="2.60.40.10">
    <property type="entry name" value="Immunoglobulins"/>
    <property type="match status" value="2"/>
</dbReference>
<protein>
    <submittedName>
        <fullName evidence="4">Ig-like domain repeat protein</fullName>
    </submittedName>
</protein>
<organism evidence="4 5">
    <name type="scientific">Nocardioides yefusunii</name>
    <dbReference type="NCBI Taxonomy" id="2500546"/>
    <lineage>
        <taxon>Bacteria</taxon>
        <taxon>Bacillati</taxon>
        <taxon>Actinomycetota</taxon>
        <taxon>Actinomycetes</taxon>
        <taxon>Propionibacteriales</taxon>
        <taxon>Nocardioidaceae</taxon>
        <taxon>Nocardioides</taxon>
    </lineage>
</organism>
<evidence type="ECO:0000256" key="2">
    <source>
        <dbReference type="SAM" id="SignalP"/>
    </source>
</evidence>
<dbReference type="InterPro" id="IPR022038">
    <property type="entry name" value="Ig-like_bact"/>
</dbReference>
<proteinExistence type="predicted"/>
<dbReference type="Pfam" id="PF12245">
    <property type="entry name" value="Big_3_2"/>
    <property type="match status" value="3"/>
</dbReference>
<keyword evidence="1" id="KW-0175">Coiled coil</keyword>
<feature type="domain" description="Ig-like" evidence="3">
    <location>
        <begin position="138"/>
        <end position="165"/>
    </location>
</feature>
<feature type="chain" id="PRO_5045338835" evidence="2">
    <location>
        <begin position="29"/>
        <end position="675"/>
    </location>
</feature>
<feature type="domain" description="Ig-like" evidence="3">
    <location>
        <begin position="398"/>
        <end position="426"/>
    </location>
</feature>
<dbReference type="InterPro" id="IPR013783">
    <property type="entry name" value="Ig-like_fold"/>
</dbReference>
<evidence type="ECO:0000259" key="3">
    <source>
        <dbReference type="Pfam" id="PF12245"/>
    </source>
</evidence>
<dbReference type="RefSeq" id="WP_128219675.1">
    <property type="nucleotide sequence ID" value="NZ_CP034929.1"/>
</dbReference>
<feature type="coiled-coil region" evidence="1">
    <location>
        <begin position="456"/>
        <end position="511"/>
    </location>
</feature>
<accession>A0ABW1QT40</accession>
<evidence type="ECO:0000256" key="1">
    <source>
        <dbReference type="SAM" id="Coils"/>
    </source>
</evidence>
<sequence>MTSRLLPWGATLSLLASMLFVPMPVASAHRDGCHAAHSCPSDTGSYICGDTGNFSECGYTSLPSVGTPRTFASAAPPPDHEAPDRPAVSRITAAKGGSVSLRVDAERGSKIVVKSKGTKYATVTATGGAQELRFKAPDGKRTFAVTATDAAGNRSSVQRFTVVADAKAPSLDGLVLTSGSSAQAWSLASFNAGEPATYKLFVDGKQVAAGDAGAAQTEVPFPVANGLHVVTVKLADAAGNAAKVRRSITVDIDSLNLEASVGGATSEAQKLTVRGTRDATAVVNGLGDERTFVLTDGTAEIDLDLPDGTYDNVAVTLTDQFGRTGRTLLERVVVDTVRPVVKLVRRTERRTRGRLVLAVGTEAGAALVWRAVDQNGKEVGSGEETTGEDGALVDVDLEEGDYKVETTVRDAAGNETKETQEFHVDSDPWGWWGWSKRILAVLALLFLGLLVAGWRINRKERKEEEARARAEREAVERKAKAERDAEARRLAEIERARLAEEKRQREAAARAEAHRAWEQRGDFLRELCREAREWDGVTAAEVPDGIKLKSGERVYGTSPGVLVEARTRQNVPTLVGADSGTVTVTDRRVVFRGPSKKREWLLDSIDDLQRQDDVFLIGVTQRKTLSGVDLSGQERALLHLNLALAGVTGERDFVVKQQDDALARHLASDPEAVTR</sequence>
<keyword evidence="5" id="KW-1185">Reference proteome</keyword>
<dbReference type="EMBL" id="JBHSQI010000002">
    <property type="protein sequence ID" value="MFC6152666.1"/>
    <property type="molecule type" value="Genomic_DNA"/>
</dbReference>
<comment type="caution">
    <text evidence="4">The sequence shown here is derived from an EMBL/GenBank/DDBJ whole genome shotgun (WGS) entry which is preliminary data.</text>
</comment>
<keyword evidence="2" id="KW-0732">Signal</keyword>
<feature type="domain" description="Ig-like" evidence="3">
    <location>
        <begin position="205"/>
        <end position="251"/>
    </location>
</feature>
<dbReference type="Proteomes" id="UP001596098">
    <property type="component" value="Unassembled WGS sequence"/>
</dbReference>
<name>A0ABW1QT40_9ACTN</name>
<feature type="signal peptide" evidence="2">
    <location>
        <begin position="1"/>
        <end position="28"/>
    </location>
</feature>